<dbReference type="SUPFAM" id="SSF81324">
    <property type="entry name" value="Voltage-gated potassium channels"/>
    <property type="match status" value="1"/>
</dbReference>
<dbReference type="InterPro" id="IPR003972">
    <property type="entry name" value="K_chnl_volt-dep_Kv1"/>
</dbReference>
<feature type="compositionally biased region" description="Basic and acidic residues" evidence="12">
    <location>
        <begin position="400"/>
        <end position="409"/>
    </location>
</feature>
<comment type="subcellular location">
    <subcellularLocation>
        <location evidence="1">Membrane</location>
        <topology evidence="1">Multi-pass membrane protein</topology>
    </subcellularLocation>
</comment>
<proteinExistence type="evidence at transcript level"/>
<name>K9N0N0_NEMVE</name>
<dbReference type="PANTHER" id="PTHR11537">
    <property type="entry name" value="VOLTAGE-GATED POTASSIUM CHANNEL"/>
    <property type="match status" value="1"/>
</dbReference>
<dbReference type="PRINTS" id="PR01496">
    <property type="entry name" value="SHAKERCHANEL"/>
</dbReference>
<evidence type="ECO:0000256" key="13">
    <source>
        <dbReference type="SAM" id="Phobius"/>
    </source>
</evidence>
<evidence type="ECO:0000256" key="3">
    <source>
        <dbReference type="ARBA" id="ARBA00022538"/>
    </source>
</evidence>
<dbReference type="HOGENOM" id="CLU_011722_4_0_1"/>
<dbReference type="GO" id="GO:0008076">
    <property type="term" value="C:voltage-gated potassium channel complex"/>
    <property type="evidence" value="ECO:0007669"/>
    <property type="project" value="InterPro"/>
</dbReference>
<feature type="non-terminal residue" evidence="15">
    <location>
        <position position="420"/>
    </location>
</feature>
<keyword evidence="3" id="KW-0633">Potassium transport</keyword>
<organism evidence="15">
    <name type="scientific">Nematostella vectensis</name>
    <name type="common">Starlet sea anemone</name>
    <dbReference type="NCBI Taxonomy" id="45351"/>
    <lineage>
        <taxon>Eukaryota</taxon>
        <taxon>Metazoa</taxon>
        <taxon>Cnidaria</taxon>
        <taxon>Anthozoa</taxon>
        <taxon>Hexacorallia</taxon>
        <taxon>Actiniaria</taxon>
        <taxon>Edwardsiidae</taxon>
        <taxon>Nematostella</taxon>
    </lineage>
</organism>
<dbReference type="FunFam" id="1.10.287.70:FF:000028">
    <property type="entry name" value="potassium voltage-gated channel subfamily D member 3"/>
    <property type="match status" value="1"/>
</dbReference>
<keyword evidence="4 13" id="KW-0812">Transmembrane</keyword>
<evidence type="ECO:0000313" key="15">
    <source>
        <dbReference type="EMBL" id="AFY09712.1"/>
    </source>
</evidence>
<feature type="transmembrane region" description="Helical" evidence="13">
    <location>
        <begin position="298"/>
        <end position="319"/>
    </location>
</feature>
<feature type="domain" description="BTB" evidence="14">
    <location>
        <begin position="22"/>
        <end position="122"/>
    </location>
</feature>
<dbReference type="InterPro" id="IPR000210">
    <property type="entry name" value="BTB/POZ_dom"/>
</dbReference>
<dbReference type="Pfam" id="PF00520">
    <property type="entry name" value="Ion_trans"/>
    <property type="match status" value="1"/>
</dbReference>
<dbReference type="Pfam" id="PF02214">
    <property type="entry name" value="BTB_2"/>
    <property type="match status" value="1"/>
</dbReference>
<feature type="transmembrane region" description="Helical" evidence="13">
    <location>
        <begin position="359"/>
        <end position="380"/>
    </location>
</feature>
<evidence type="ECO:0000256" key="1">
    <source>
        <dbReference type="ARBA" id="ARBA00004141"/>
    </source>
</evidence>
<dbReference type="GO" id="GO:0005249">
    <property type="term" value="F:voltage-gated potassium channel activity"/>
    <property type="evidence" value="ECO:0007669"/>
    <property type="project" value="InterPro"/>
</dbReference>
<dbReference type="Gene3D" id="1.10.287.70">
    <property type="match status" value="1"/>
</dbReference>
<dbReference type="Gene3D" id="3.30.710.10">
    <property type="entry name" value="Potassium Channel Kv1.1, Chain A"/>
    <property type="match status" value="1"/>
</dbReference>
<feature type="transmembrane region" description="Helical" evidence="13">
    <location>
        <begin position="228"/>
        <end position="248"/>
    </location>
</feature>
<dbReference type="InterPro" id="IPR011333">
    <property type="entry name" value="SKP1/BTB/POZ_sf"/>
</dbReference>
<dbReference type="PANTHER" id="PTHR11537:SF113">
    <property type="entry name" value="POTASSIUM VOLTAGE-GATED CHANNEL PROTEIN SHAKER"/>
    <property type="match status" value="1"/>
</dbReference>
<keyword evidence="10 13" id="KW-0472">Membrane</keyword>
<keyword evidence="5" id="KW-0631">Potassium channel</keyword>
<dbReference type="InterPro" id="IPR003131">
    <property type="entry name" value="T1-type_BTB"/>
</dbReference>
<feature type="transmembrane region" description="Helical" evidence="13">
    <location>
        <begin position="151"/>
        <end position="172"/>
    </location>
</feature>
<feature type="region of interest" description="Disordered" evidence="12">
    <location>
        <begin position="400"/>
        <end position="420"/>
    </location>
</feature>
<reference evidence="15" key="1">
    <citation type="journal article" date="2012" name="PLoS ONE">
        <title>Expanded functional diversity of shaker k(+) channels in cnidarians is driven by gene expansion.</title>
        <authorList>
            <person name="Jegla T."/>
            <person name="Marlow H.Q."/>
            <person name="Chen B."/>
            <person name="Simmons D.K."/>
            <person name="Jacobo S.M."/>
            <person name="Martindale M.Q."/>
        </authorList>
    </citation>
    <scope>NUCLEOTIDE SEQUENCE</scope>
</reference>
<dbReference type="PRINTS" id="PR00169">
    <property type="entry name" value="KCHANNEL"/>
</dbReference>
<evidence type="ECO:0000256" key="10">
    <source>
        <dbReference type="ARBA" id="ARBA00023136"/>
    </source>
</evidence>
<protein>
    <submittedName>
        <fullName evidence="15">Potassium channel</fullName>
    </submittedName>
</protein>
<gene>
    <name evidence="15" type="primary">ShakR4</name>
</gene>
<evidence type="ECO:0000256" key="8">
    <source>
        <dbReference type="ARBA" id="ARBA00022989"/>
    </source>
</evidence>
<dbReference type="SMART" id="SM00225">
    <property type="entry name" value="BTB"/>
    <property type="match status" value="1"/>
</dbReference>
<evidence type="ECO:0000256" key="9">
    <source>
        <dbReference type="ARBA" id="ARBA00023065"/>
    </source>
</evidence>
<dbReference type="InterPro" id="IPR027359">
    <property type="entry name" value="Volt_channel_dom_sf"/>
</dbReference>
<keyword evidence="2" id="KW-0813">Transport</keyword>
<keyword evidence="11 15" id="KW-0407">Ion channel</keyword>
<feature type="transmembrane region" description="Helical" evidence="13">
    <location>
        <begin position="202"/>
        <end position="219"/>
    </location>
</feature>
<evidence type="ECO:0000256" key="2">
    <source>
        <dbReference type="ARBA" id="ARBA00022448"/>
    </source>
</evidence>
<keyword evidence="9" id="KW-0406">Ion transport</keyword>
<sequence>MCSLEASAQSSSISLIPALFDDRIVINVSGMIFETRGETLARFPNSLLGNPCKRNSFYVPELNEYFFNRNRAAFEAILYYYQSAGRLRRPAEVPMRVFKQEIEFFELGDEIIHAMLIKEGYIEMEAEPKMPENLLQRQIWELFEHPDSSSFATGLVVFSIFMIVSAVVTSIAESSVRGEFLEDLPDASNQTTKSPRNLENPWFVLEVVFNSWFTLEYLIRFFTAPSKYGFLLGLLNIVDLVAILPFYVTLLLDSSQSNSVTVLRVLRVVRVFRMFKLSRYSRSLQVIGYCVLESIRELGLLVLCLFLTVVVSSSLLYYAEFGEKTTFFTSVPETFWFSLQTITTIGYGDMIPLTPLGKLLSAACAIFGAITLALPVLTFVSNFNKLYYKNIEDDFNLRKSAQDEKRPSVEPETMTTRVED</sequence>
<evidence type="ECO:0000256" key="6">
    <source>
        <dbReference type="ARBA" id="ARBA00022882"/>
    </source>
</evidence>
<dbReference type="SUPFAM" id="SSF54695">
    <property type="entry name" value="POZ domain"/>
    <property type="match status" value="1"/>
</dbReference>
<keyword evidence="8 13" id="KW-1133">Transmembrane helix</keyword>
<keyword evidence="7" id="KW-0630">Potassium</keyword>
<dbReference type="FunFam" id="1.20.120.350:FF:000074">
    <property type="entry name" value="SHaW family of potassium channels"/>
    <property type="match status" value="1"/>
</dbReference>
<evidence type="ECO:0000256" key="11">
    <source>
        <dbReference type="ARBA" id="ARBA00023303"/>
    </source>
</evidence>
<dbReference type="GO" id="GO:0051260">
    <property type="term" value="P:protein homooligomerization"/>
    <property type="evidence" value="ECO:0007669"/>
    <property type="project" value="InterPro"/>
</dbReference>
<dbReference type="PRINTS" id="PR01491">
    <property type="entry name" value="KVCHANNEL"/>
</dbReference>
<evidence type="ECO:0000256" key="5">
    <source>
        <dbReference type="ARBA" id="ARBA00022826"/>
    </source>
</evidence>
<dbReference type="AlphaFoldDB" id="K9N0N0"/>
<evidence type="ECO:0000256" key="4">
    <source>
        <dbReference type="ARBA" id="ARBA00022692"/>
    </source>
</evidence>
<accession>K9N0N0</accession>
<dbReference type="InterPro" id="IPR005821">
    <property type="entry name" value="Ion_trans_dom"/>
</dbReference>
<dbReference type="InterPro" id="IPR028325">
    <property type="entry name" value="VG_K_chnl"/>
</dbReference>
<evidence type="ECO:0000259" key="14">
    <source>
        <dbReference type="SMART" id="SM00225"/>
    </source>
</evidence>
<evidence type="ECO:0000256" key="7">
    <source>
        <dbReference type="ARBA" id="ARBA00022958"/>
    </source>
</evidence>
<dbReference type="EMBL" id="JX846639">
    <property type="protein sequence ID" value="AFY09712.1"/>
    <property type="molecule type" value="mRNA"/>
</dbReference>
<keyword evidence="6" id="KW-0851">Voltage-gated channel</keyword>
<evidence type="ECO:0000256" key="12">
    <source>
        <dbReference type="SAM" id="MobiDB-lite"/>
    </source>
</evidence>
<dbReference type="Gene3D" id="1.20.120.350">
    <property type="entry name" value="Voltage-gated potassium channels. Chain C"/>
    <property type="match status" value="1"/>
</dbReference>
<dbReference type="InterPro" id="IPR003968">
    <property type="entry name" value="K_chnl_volt-dep_Kv"/>
</dbReference>